<evidence type="ECO:0000313" key="1">
    <source>
        <dbReference type="EMBL" id="KAF2668979.1"/>
    </source>
</evidence>
<dbReference type="Proteomes" id="UP000799302">
    <property type="component" value="Unassembled WGS sequence"/>
</dbReference>
<dbReference type="AlphaFoldDB" id="A0A6A6U9P7"/>
<sequence>MFYQLYQHYLANVFGQLTVVRYRPSAWNQTRAWPYIYPPLRKLHQTVLNFGQRPLKPRPPPRPQQRSGLLRMPMEVLDIITEMAAFTPAKPPQKQKRTASVPSDAGFTIPTCLSCPKYDAKNLARVCIQLYLSVRRLSFQQVSLPVQFDSNGKVDVGLMYSKVMASPKDVWKHCRSVFVYSRGATFCPRSRWQPIDLKALFRSTMRDVKCVSFSYGVGDCYHVPEVFRLMCSELPSMRHLTLHIPWHDQKWQGRGRRQFEGLLAASNRVESLTFHNYWTIRALARLVKRQGQTITRLNIHFPIRHPAQIVDLHLPNLQVCQTSWHGDDLRRSITLSNGLRLGMINLCGPKTHTIVVHLGFSEDNFFDIFEKQNFLQLFDDLAAQRPALKSLQVVEEPRTDHFNLPNDSRTLKKHYSDSGVDDIVWKHMDFLDYYTSRHYDRALHVLNVYSWREDVARHAASLGIVFKAPTPRLTDGELRFLKEAVERQQPKYEARVELFGILDYTIRSHED</sequence>
<evidence type="ECO:0000313" key="2">
    <source>
        <dbReference type="Proteomes" id="UP000799302"/>
    </source>
</evidence>
<name>A0A6A6U9P7_9PEZI</name>
<keyword evidence="2" id="KW-1185">Reference proteome</keyword>
<organism evidence="1 2">
    <name type="scientific">Microthyrium microscopicum</name>
    <dbReference type="NCBI Taxonomy" id="703497"/>
    <lineage>
        <taxon>Eukaryota</taxon>
        <taxon>Fungi</taxon>
        <taxon>Dikarya</taxon>
        <taxon>Ascomycota</taxon>
        <taxon>Pezizomycotina</taxon>
        <taxon>Dothideomycetes</taxon>
        <taxon>Dothideomycetes incertae sedis</taxon>
        <taxon>Microthyriales</taxon>
        <taxon>Microthyriaceae</taxon>
        <taxon>Microthyrium</taxon>
    </lineage>
</organism>
<gene>
    <name evidence="1" type="ORF">BT63DRAFT_470430</name>
</gene>
<accession>A0A6A6U9P7</accession>
<proteinExistence type="predicted"/>
<reference evidence="1" key="1">
    <citation type="journal article" date="2020" name="Stud. Mycol.">
        <title>101 Dothideomycetes genomes: a test case for predicting lifestyles and emergence of pathogens.</title>
        <authorList>
            <person name="Haridas S."/>
            <person name="Albert R."/>
            <person name="Binder M."/>
            <person name="Bloem J."/>
            <person name="Labutti K."/>
            <person name="Salamov A."/>
            <person name="Andreopoulos B."/>
            <person name="Baker S."/>
            <person name="Barry K."/>
            <person name="Bills G."/>
            <person name="Bluhm B."/>
            <person name="Cannon C."/>
            <person name="Castanera R."/>
            <person name="Culley D."/>
            <person name="Daum C."/>
            <person name="Ezra D."/>
            <person name="Gonzalez J."/>
            <person name="Henrissat B."/>
            <person name="Kuo A."/>
            <person name="Liang C."/>
            <person name="Lipzen A."/>
            <person name="Lutzoni F."/>
            <person name="Magnuson J."/>
            <person name="Mondo S."/>
            <person name="Nolan M."/>
            <person name="Ohm R."/>
            <person name="Pangilinan J."/>
            <person name="Park H.-J."/>
            <person name="Ramirez L."/>
            <person name="Alfaro M."/>
            <person name="Sun H."/>
            <person name="Tritt A."/>
            <person name="Yoshinaga Y."/>
            <person name="Zwiers L.-H."/>
            <person name="Turgeon B."/>
            <person name="Goodwin S."/>
            <person name="Spatafora J."/>
            <person name="Crous P."/>
            <person name="Grigoriev I."/>
        </authorList>
    </citation>
    <scope>NUCLEOTIDE SEQUENCE</scope>
    <source>
        <strain evidence="1">CBS 115976</strain>
    </source>
</reference>
<dbReference type="EMBL" id="MU004235">
    <property type="protein sequence ID" value="KAF2668979.1"/>
    <property type="molecule type" value="Genomic_DNA"/>
</dbReference>
<protein>
    <submittedName>
        <fullName evidence="1">Uncharacterized protein</fullName>
    </submittedName>
</protein>